<evidence type="ECO:0000256" key="9">
    <source>
        <dbReference type="RuleBase" id="RU003357"/>
    </source>
</evidence>
<dbReference type="AlphaFoldDB" id="A0A1A9I8I1"/>
<dbReference type="InterPro" id="IPR037066">
    <property type="entry name" value="Plug_dom_sf"/>
</dbReference>
<accession>A0A1A9I8I1</accession>
<evidence type="ECO:0000256" key="3">
    <source>
        <dbReference type="ARBA" id="ARBA00022452"/>
    </source>
</evidence>
<dbReference type="SUPFAM" id="SSF49464">
    <property type="entry name" value="Carboxypeptidase regulatory domain-like"/>
    <property type="match status" value="1"/>
</dbReference>
<dbReference type="Gene3D" id="2.170.130.10">
    <property type="entry name" value="TonB-dependent receptor, plug domain"/>
    <property type="match status" value="1"/>
</dbReference>
<evidence type="ECO:0000313" key="13">
    <source>
        <dbReference type="Proteomes" id="UP000077667"/>
    </source>
</evidence>
<evidence type="ECO:0000256" key="4">
    <source>
        <dbReference type="ARBA" id="ARBA00022692"/>
    </source>
</evidence>
<proteinExistence type="inferred from homology"/>
<dbReference type="Pfam" id="PF00593">
    <property type="entry name" value="TonB_dep_Rec_b-barrel"/>
    <property type="match status" value="1"/>
</dbReference>
<comment type="similarity">
    <text evidence="8 9">Belongs to the TonB-dependent receptor family.</text>
</comment>
<dbReference type="Proteomes" id="UP000077667">
    <property type="component" value="Chromosome"/>
</dbReference>
<dbReference type="NCBIfam" id="TIGR04056">
    <property type="entry name" value="OMP_RagA_SusC"/>
    <property type="match status" value="1"/>
</dbReference>
<evidence type="ECO:0000259" key="11">
    <source>
        <dbReference type="Pfam" id="PF07715"/>
    </source>
</evidence>
<organism evidence="12 13">
    <name type="scientific">Niabella ginsenosidivorans</name>
    <dbReference type="NCBI Taxonomy" id="1176587"/>
    <lineage>
        <taxon>Bacteria</taxon>
        <taxon>Pseudomonadati</taxon>
        <taxon>Bacteroidota</taxon>
        <taxon>Chitinophagia</taxon>
        <taxon>Chitinophagales</taxon>
        <taxon>Chitinophagaceae</taxon>
        <taxon>Niabella</taxon>
    </lineage>
</organism>
<dbReference type="SUPFAM" id="SSF56935">
    <property type="entry name" value="Porins"/>
    <property type="match status" value="1"/>
</dbReference>
<evidence type="ECO:0000256" key="2">
    <source>
        <dbReference type="ARBA" id="ARBA00022448"/>
    </source>
</evidence>
<dbReference type="InterPro" id="IPR008969">
    <property type="entry name" value="CarboxyPept-like_regulatory"/>
</dbReference>
<keyword evidence="2 8" id="KW-0813">Transport</keyword>
<evidence type="ECO:0000256" key="5">
    <source>
        <dbReference type="ARBA" id="ARBA00023077"/>
    </source>
</evidence>
<evidence type="ECO:0000256" key="1">
    <source>
        <dbReference type="ARBA" id="ARBA00004571"/>
    </source>
</evidence>
<comment type="subcellular location">
    <subcellularLocation>
        <location evidence="1 8">Cell outer membrane</location>
        <topology evidence="1 8">Multi-pass membrane protein</topology>
    </subcellularLocation>
</comment>
<dbReference type="Pfam" id="PF13715">
    <property type="entry name" value="CarbopepD_reg_2"/>
    <property type="match status" value="1"/>
</dbReference>
<dbReference type="GO" id="GO:0009279">
    <property type="term" value="C:cell outer membrane"/>
    <property type="evidence" value="ECO:0007669"/>
    <property type="project" value="UniProtKB-SubCell"/>
</dbReference>
<sequence>MALFFIPVVQGRNLPAVAFLQTKTTITGKVTNEKGEPLPNVTVQEKGTTVAATTDEKGAFSINVSNSKGTLVFSSVGYTDKEMPLNNRTDLGTIVLQASAASSLDEVVVVGYGTQKKKEITSAIASVKAEDFNKGGVVNPLDLIQGKVAGLTINQTQGSNPNAATSIQLRGITTLKGSVPPLIVVDGIPGGNLDLIQQNDIESMDILKDGSAAAIYGTRANGGVILITTKKGKSGDPTFEFGSYVQREFVDKRPHSLSAAQFRDLIKQGKISDQYDFGGNADLYDALINKNNLSQYYTLAASGGTAKANYRGSVYSNTLEGIAKDNDRKEFGGRINFNQTGLKDRLTLQMNIATNINKANLMGGGAADWEPDKPDALSNFEQAVQWNPTASLYQPDGSFTQLEGFNMFNPLSRLAYRTMERDQQTFSGDAKVTVKIVKGLSGSVFGSYQRNMYTDRYFRSSQDWDQRPQSQYKGMSYASKSNWLDWSKTLEGTLNYNTTFADRHKIEALAGYSYQYSTFEYNYLTNNGFSTDAYQDWNMGAGSAINNTDLPRPGLGSHKEDNTLVAFFGRVNYSFDNKYFLQGILRHEGSSRFGANNKWGNFPAVSAGWTISNEDFMKAIPAISNLKLRVGYGVTGNQGIDNYQSLYTLSTGGVYPQDGMYFQTYGPERNVNPNLKWEKKAELNFGLDYGLLNNRINGSLDVYSRKTSDLLYQYNVPQPPFTQPDMWSNVGAVSSKGVELMISALALDKKDFKWNVTFTGSSNFNRLTRLSNDQFKANYLEFGGLPSPGNLGNAIRIKEGSMIGDFYGKRFAGFTSDGEWQFYKADGSIGGTADMNAGDLTVIGNGVPKYMAALSNRFSYKGFDLTIFFRGKFKFDILNTPDLYFGNKKWLPNNVLESAIGKYNGINDDPQYSDYYLEKGDFVKLDNVTLGYNFRFKTDWVKRLYIYATGRNLATFTKYSGLDPELEDTGFTTGIDNRGFYPRTRSWTLGLNISF</sequence>
<dbReference type="InterPro" id="IPR023996">
    <property type="entry name" value="TonB-dep_OMP_SusC/RagA"/>
</dbReference>
<dbReference type="EMBL" id="CP015772">
    <property type="protein sequence ID" value="ANH83988.1"/>
    <property type="molecule type" value="Genomic_DNA"/>
</dbReference>
<keyword evidence="4 8" id="KW-0812">Transmembrane</keyword>
<dbReference type="InterPro" id="IPR039426">
    <property type="entry name" value="TonB-dep_rcpt-like"/>
</dbReference>
<evidence type="ECO:0000259" key="10">
    <source>
        <dbReference type="Pfam" id="PF00593"/>
    </source>
</evidence>
<evidence type="ECO:0000256" key="7">
    <source>
        <dbReference type="ARBA" id="ARBA00023237"/>
    </source>
</evidence>
<evidence type="ECO:0000313" key="12">
    <source>
        <dbReference type="EMBL" id="ANH83988.1"/>
    </source>
</evidence>
<dbReference type="NCBIfam" id="TIGR04057">
    <property type="entry name" value="SusC_RagA_signa"/>
    <property type="match status" value="1"/>
</dbReference>
<keyword evidence="3 8" id="KW-1134">Transmembrane beta strand</keyword>
<dbReference type="Pfam" id="PF07715">
    <property type="entry name" value="Plug"/>
    <property type="match status" value="1"/>
</dbReference>
<feature type="domain" description="TonB-dependent receptor-like beta-barrel" evidence="10">
    <location>
        <begin position="421"/>
        <end position="813"/>
    </location>
</feature>
<protein>
    <submittedName>
        <fullName evidence="12">SusC/RagA family TonB-linked outer membrane protein</fullName>
    </submittedName>
</protein>
<dbReference type="STRING" id="1176587.A8C56_15555"/>
<reference evidence="12 13" key="1">
    <citation type="submission" date="2016-05" db="EMBL/GenBank/DDBJ databases">
        <title>Niabella ginsenosidivorans BS26 whole genome sequencing.</title>
        <authorList>
            <person name="Im W.T."/>
            <person name="Siddiqi M.Z."/>
        </authorList>
    </citation>
    <scope>NUCLEOTIDE SEQUENCE [LARGE SCALE GENOMIC DNA]</scope>
    <source>
        <strain evidence="12 13">BS26</strain>
    </source>
</reference>
<keyword evidence="5 9" id="KW-0798">TonB box</keyword>
<keyword evidence="7 8" id="KW-0998">Cell outer membrane</keyword>
<keyword evidence="6 8" id="KW-0472">Membrane</keyword>
<gene>
    <name evidence="12" type="ORF">A8C56_15555</name>
</gene>
<dbReference type="PROSITE" id="PS52016">
    <property type="entry name" value="TONB_DEPENDENT_REC_3"/>
    <property type="match status" value="1"/>
</dbReference>
<dbReference type="Gene3D" id="2.40.170.20">
    <property type="entry name" value="TonB-dependent receptor, beta-barrel domain"/>
    <property type="match status" value="1"/>
</dbReference>
<evidence type="ECO:0000256" key="6">
    <source>
        <dbReference type="ARBA" id="ARBA00023136"/>
    </source>
</evidence>
<name>A0A1A9I8I1_9BACT</name>
<dbReference type="InterPro" id="IPR036942">
    <property type="entry name" value="Beta-barrel_TonB_sf"/>
</dbReference>
<dbReference type="InterPro" id="IPR023997">
    <property type="entry name" value="TonB-dep_OMP_SusC/RagA_CS"/>
</dbReference>
<dbReference type="KEGG" id="nia:A8C56_15555"/>
<keyword evidence="13" id="KW-1185">Reference proteome</keyword>
<evidence type="ECO:0000256" key="8">
    <source>
        <dbReference type="PROSITE-ProRule" id="PRU01360"/>
    </source>
</evidence>
<dbReference type="InterPro" id="IPR012910">
    <property type="entry name" value="Plug_dom"/>
</dbReference>
<feature type="domain" description="TonB-dependent receptor plug" evidence="11">
    <location>
        <begin position="116"/>
        <end position="224"/>
    </location>
</feature>
<dbReference type="Gene3D" id="2.60.40.1120">
    <property type="entry name" value="Carboxypeptidase-like, regulatory domain"/>
    <property type="match status" value="1"/>
</dbReference>
<dbReference type="InterPro" id="IPR000531">
    <property type="entry name" value="Beta-barrel_TonB"/>
</dbReference>